<gene>
    <name evidence="1" type="ORF">T190115A13A_10395</name>
</gene>
<organism evidence="1 2">
    <name type="scientific">Tenacibaculum vairaonense</name>
    <dbReference type="NCBI Taxonomy" id="3137860"/>
    <lineage>
        <taxon>Bacteria</taxon>
        <taxon>Pseudomonadati</taxon>
        <taxon>Bacteroidota</taxon>
        <taxon>Flavobacteriia</taxon>
        <taxon>Flavobacteriales</taxon>
        <taxon>Flavobacteriaceae</taxon>
        <taxon>Tenacibaculum</taxon>
    </lineage>
</organism>
<dbReference type="EMBL" id="CAXJRC010000011">
    <property type="protein sequence ID" value="CAL2106239.1"/>
    <property type="molecule type" value="Genomic_DNA"/>
</dbReference>
<dbReference type="NCBIfam" id="TIGR04131">
    <property type="entry name" value="Bac_Flav_CTERM"/>
    <property type="match status" value="1"/>
</dbReference>
<comment type="caution">
    <text evidence="1">The sequence shown here is derived from an EMBL/GenBank/DDBJ whole genome shotgun (WGS) entry which is preliminary data.</text>
</comment>
<name>A0ABP1FCM3_9FLAO</name>
<dbReference type="InterPro" id="IPR026341">
    <property type="entry name" value="T9SS_type_B"/>
</dbReference>
<keyword evidence="2" id="KW-1185">Reference proteome</keyword>
<evidence type="ECO:0000313" key="2">
    <source>
        <dbReference type="Proteomes" id="UP001497602"/>
    </source>
</evidence>
<evidence type="ECO:0000313" key="1">
    <source>
        <dbReference type="EMBL" id="CAL2106239.1"/>
    </source>
</evidence>
<reference evidence="1 2" key="1">
    <citation type="submission" date="2024-05" db="EMBL/GenBank/DDBJ databases">
        <authorList>
            <person name="Duchaud E."/>
        </authorList>
    </citation>
    <scope>NUCLEOTIDE SEQUENCE [LARGE SCALE GENOMIC DNA]</scope>
    <source>
        <strain evidence="1">Ena-SAMPLE-TAB-13-05-2024-13:56:06:370-140305</strain>
    </source>
</reference>
<accession>A0ABP1FCM3</accession>
<sequence>MKNKILKLAFLFFFTTVYNLYSQLEAHLIENEGWAKGKYVEIGINKKGVFGSNTRNKPDTFHNNREKENFLFGFIANPQKDNWVDYDGDFFTPGAPEEGFTVEINGKNYSNNNEFGINQISGGVISSEKIESDCFESIAQISWAGEVDKLRIKRFYSVTENGLFIQMITTITNTDDVVKKNVYFMHNVDPDNNVTLSDNYETNLKIISQSTVGNNISLVTSNQPAVGGIKDQDGSNVSLYSDDPRAKVSFGGFSNRNASDIWNGISVTNTVGASLYDDYAMSIAFNIGDISPKETKTFVYYYILKEIDKTFTPLIINIIPSNPTECNKSDGSLLFSGLEANESYNISYTENGILIPEATYTADNIGNIEFTNLREASYSDFKISFNGCVTSLKTTHTLSPPIKPLNPVFSSIPPSNCDGNNGEIIISGLVPGEETLVNYKIDGINIPTAKYTPNDEGKISIGDLKNAVISDFYLAYTSNSCPKTPSDRIVLNGTFPYTTTKIPDQFFCDEDFDYKTNIQLKLFDQITLGTLPKTDYSVTYHSSSDNAINNIPLDKDNYITTGIQSYNIFAKITNNDSKCYKLERFKITVNIPADFNIRDDFLCKVTDTNFYVPEINTYLDNKKHIFEWSLNNRPLGINSPNLKINQAGDYKVKVTTISSGCSIIKEARIIPSGEPDKVELILNSELFANNHVVTVKTSGRGNYLYRLNDGAYQKSNIFENVPAGQNIFYVLDENGCGEVNNNITIIDYPRFFTPNEDGHNDLWQIIGIDELKNPRIQIFDRFGKPLSILTKQDKGWNGIYNGRKLPKNDYWFVLFFTDKDGATQQFKAHFSLLY</sequence>
<dbReference type="Pfam" id="PF13585">
    <property type="entry name" value="CHU_C"/>
    <property type="match status" value="1"/>
</dbReference>
<proteinExistence type="predicted"/>
<dbReference type="Proteomes" id="UP001497602">
    <property type="component" value="Unassembled WGS sequence"/>
</dbReference>
<dbReference type="RefSeq" id="WP_348738004.1">
    <property type="nucleotide sequence ID" value="NZ_CAXJRC010000011.1"/>
</dbReference>
<protein>
    <submittedName>
        <fullName evidence="1">Gliding motility-associated C-terminal domain-containing protein</fullName>
    </submittedName>
</protein>